<proteinExistence type="predicted"/>
<sequence length="334" mass="38122">MKCDTEIMEAPQIKPPAKETLVALLTDILADKGATKRPVTVVDRQPNIYASTFPSEIVVCRLADGSELKIFCKYGCATNDSHDHKGNVAYEALVYRHVLEPLKISTPKFFGSAEGEADSTWLVVEFLEGAARLELWEDPGIVIDAARWIGRFHGLNEARTIAVAGFKNYRADYFYGWVKRTLQHADEARENFPWLAKLCAHYEEMIPRLIAKASTVIHGEFYPNNILVRAGKIYPVDWESSAKSFGEIDLATLTDGWGESIDWTPEIHRHCVLEYQRSRWPDGPPADFERTFLLARLYVQFRWLGDSKEWARQKNQMNGRFQELQRVGEQLGIL</sequence>
<name>A0A3B1C7Q5_9ZZZZ</name>
<dbReference type="AlphaFoldDB" id="A0A3B1C7Q5"/>
<dbReference type="EMBL" id="UOGG01000005">
    <property type="protein sequence ID" value="VAX26556.1"/>
    <property type="molecule type" value="Genomic_DNA"/>
</dbReference>
<evidence type="ECO:0000313" key="2">
    <source>
        <dbReference type="EMBL" id="VAX26556.1"/>
    </source>
</evidence>
<evidence type="ECO:0000259" key="1">
    <source>
        <dbReference type="Pfam" id="PF01636"/>
    </source>
</evidence>
<dbReference type="Pfam" id="PF01636">
    <property type="entry name" value="APH"/>
    <property type="match status" value="1"/>
</dbReference>
<organism evidence="2">
    <name type="scientific">hydrothermal vent metagenome</name>
    <dbReference type="NCBI Taxonomy" id="652676"/>
    <lineage>
        <taxon>unclassified sequences</taxon>
        <taxon>metagenomes</taxon>
        <taxon>ecological metagenomes</taxon>
    </lineage>
</organism>
<dbReference type="SUPFAM" id="SSF56112">
    <property type="entry name" value="Protein kinase-like (PK-like)"/>
    <property type="match status" value="1"/>
</dbReference>
<reference evidence="2" key="1">
    <citation type="submission" date="2018-06" db="EMBL/GenBank/DDBJ databases">
        <authorList>
            <person name="Zhirakovskaya E."/>
        </authorList>
    </citation>
    <scope>NUCLEOTIDE SEQUENCE</scope>
</reference>
<dbReference type="Gene3D" id="3.90.1200.10">
    <property type="match status" value="1"/>
</dbReference>
<feature type="domain" description="Aminoglycoside phosphotransferase" evidence="1">
    <location>
        <begin position="97"/>
        <end position="259"/>
    </location>
</feature>
<accession>A0A3B1C7Q5</accession>
<protein>
    <recommendedName>
        <fullName evidence="1">Aminoglycoside phosphotransferase domain-containing protein</fullName>
    </recommendedName>
</protein>
<dbReference type="InterPro" id="IPR002575">
    <property type="entry name" value="Aminoglycoside_PTrfase"/>
</dbReference>
<dbReference type="InterPro" id="IPR011009">
    <property type="entry name" value="Kinase-like_dom_sf"/>
</dbReference>
<gene>
    <name evidence="2" type="ORF">MNBD_NITROSPINAE05-100</name>
</gene>